<dbReference type="EMBL" id="UINC01167208">
    <property type="protein sequence ID" value="SVD69586.1"/>
    <property type="molecule type" value="Genomic_DNA"/>
</dbReference>
<dbReference type="SUPFAM" id="SSF51556">
    <property type="entry name" value="Metallo-dependent hydrolases"/>
    <property type="match status" value="1"/>
</dbReference>
<name>A0A382XEI6_9ZZZZ</name>
<sequence>MLQWSIGMKVCDPHFHLWNIHERPNPNLGEGVNKSLPVYEVGDYARDMRNLPVPLNLTSGVHVETVVGQMLGGFPLETVEETTWLCNQLSPSEASFPFGIVGYVHLARDTAESERMLVKHQEAAEGRFRGVRMILNHHPDDPDLTWPQVEHGDFLQSSIFQEGISLLGEKGLSFDLQCNPHQLEDSAIVFNKYPQTQVILNHLGLMHDGEDEAHDQIWRNGMRALASVPNVYVKLSMLWFA</sequence>
<organism evidence="3">
    <name type="scientific">marine metagenome</name>
    <dbReference type="NCBI Taxonomy" id="408172"/>
    <lineage>
        <taxon>unclassified sequences</taxon>
        <taxon>metagenomes</taxon>
        <taxon>ecological metagenomes</taxon>
    </lineage>
</organism>
<comment type="similarity">
    <text evidence="1">Belongs to the metallo-dependent hydrolases superfamily.</text>
</comment>
<gene>
    <name evidence="3" type="ORF">METZ01_LOCUS422440</name>
</gene>
<dbReference type="InterPro" id="IPR006680">
    <property type="entry name" value="Amidohydro-rel"/>
</dbReference>
<proteinExistence type="inferred from homology"/>
<dbReference type="PANTHER" id="PTHR43569:SF2">
    <property type="entry name" value="AMIDOHYDROLASE-RELATED DOMAIN-CONTAINING PROTEIN"/>
    <property type="match status" value="1"/>
</dbReference>
<dbReference type="InterPro" id="IPR032466">
    <property type="entry name" value="Metal_Hydrolase"/>
</dbReference>
<evidence type="ECO:0000259" key="2">
    <source>
        <dbReference type="Pfam" id="PF04909"/>
    </source>
</evidence>
<protein>
    <recommendedName>
        <fullName evidence="2">Amidohydrolase-related domain-containing protein</fullName>
    </recommendedName>
</protein>
<feature type="non-terminal residue" evidence="3">
    <location>
        <position position="241"/>
    </location>
</feature>
<feature type="domain" description="Amidohydrolase-related" evidence="2">
    <location>
        <begin position="11"/>
        <end position="238"/>
    </location>
</feature>
<dbReference type="Pfam" id="PF04909">
    <property type="entry name" value="Amidohydro_2"/>
    <property type="match status" value="1"/>
</dbReference>
<dbReference type="PANTHER" id="PTHR43569">
    <property type="entry name" value="AMIDOHYDROLASE"/>
    <property type="match status" value="1"/>
</dbReference>
<dbReference type="InterPro" id="IPR052350">
    <property type="entry name" value="Metallo-dep_Lactonases"/>
</dbReference>
<reference evidence="3" key="1">
    <citation type="submission" date="2018-05" db="EMBL/GenBank/DDBJ databases">
        <authorList>
            <person name="Lanie J.A."/>
            <person name="Ng W.-L."/>
            <person name="Kazmierczak K.M."/>
            <person name="Andrzejewski T.M."/>
            <person name="Davidsen T.M."/>
            <person name="Wayne K.J."/>
            <person name="Tettelin H."/>
            <person name="Glass J.I."/>
            <person name="Rusch D."/>
            <person name="Podicherti R."/>
            <person name="Tsui H.-C.T."/>
            <person name="Winkler M.E."/>
        </authorList>
    </citation>
    <scope>NUCLEOTIDE SEQUENCE</scope>
</reference>
<dbReference type="AlphaFoldDB" id="A0A382XEI6"/>
<dbReference type="GO" id="GO:0016787">
    <property type="term" value="F:hydrolase activity"/>
    <property type="evidence" value="ECO:0007669"/>
    <property type="project" value="InterPro"/>
</dbReference>
<dbReference type="Gene3D" id="3.20.20.140">
    <property type="entry name" value="Metal-dependent hydrolases"/>
    <property type="match status" value="1"/>
</dbReference>
<accession>A0A382XEI6</accession>
<evidence type="ECO:0000313" key="3">
    <source>
        <dbReference type="EMBL" id="SVD69586.1"/>
    </source>
</evidence>
<evidence type="ECO:0000256" key="1">
    <source>
        <dbReference type="ARBA" id="ARBA00038310"/>
    </source>
</evidence>